<proteinExistence type="predicted"/>
<dbReference type="RefSeq" id="XP_028864800.1">
    <property type="nucleotide sequence ID" value="XM_029008967.1"/>
</dbReference>
<protein>
    <submittedName>
        <fullName evidence="1">Nitrite reductase, putative</fullName>
    </submittedName>
</protein>
<keyword evidence="2" id="KW-1185">Reference proteome</keyword>
<dbReference type="Proteomes" id="UP000236319">
    <property type="component" value="Unassembled WGS sequence"/>
</dbReference>
<dbReference type="GeneID" id="39872327"/>
<accession>A0A2H6K6E1</accession>
<reference evidence="1 2" key="1">
    <citation type="journal article" date="2017" name="BMC Genomics">
        <title>Whole-genome assembly of Babesia ovata and comparative genomics between closely related pathogens.</title>
        <authorList>
            <person name="Yamagishi J."/>
            <person name="Asada M."/>
            <person name="Hakimi H."/>
            <person name="Tanaka T.Q."/>
            <person name="Sugimoto C."/>
            <person name="Kawazu S."/>
        </authorList>
    </citation>
    <scope>NUCLEOTIDE SEQUENCE [LARGE SCALE GENOMIC DNA]</scope>
    <source>
        <strain evidence="1 2">Miyake</strain>
    </source>
</reference>
<dbReference type="AlphaFoldDB" id="A0A2H6K6E1"/>
<organism evidence="1 2">
    <name type="scientific">Babesia ovata</name>
    <dbReference type="NCBI Taxonomy" id="189622"/>
    <lineage>
        <taxon>Eukaryota</taxon>
        <taxon>Sar</taxon>
        <taxon>Alveolata</taxon>
        <taxon>Apicomplexa</taxon>
        <taxon>Aconoidasida</taxon>
        <taxon>Piroplasmida</taxon>
        <taxon>Babesiidae</taxon>
        <taxon>Babesia</taxon>
    </lineage>
</organism>
<dbReference type="EMBL" id="BDSA01000001">
    <property type="protein sequence ID" value="GBE58557.1"/>
    <property type="molecule type" value="Genomic_DNA"/>
</dbReference>
<dbReference type="VEuPathDB" id="PiroplasmaDB:BOVATA_000500"/>
<gene>
    <name evidence="1" type="ORF">BOVATA_000500</name>
</gene>
<evidence type="ECO:0000313" key="2">
    <source>
        <dbReference type="Proteomes" id="UP000236319"/>
    </source>
</evidence>
<sequence>MRWYQAGYDTLDEHVRDVRAPDVAVVVCVQLHDELLIVTQVYDEFHVHFDDVGLEQIRLRFMHVVHDRRDDMREQRLELRLHLRPEEEQQVLERPQDQRVQRQSFREAHAIYGVCYEDLDDRQYRVVLPVVKRSELHGLVERFQSHHTDV</sequence>
<name>A0A2H6K6E1_9APIC</name>
<comment type="caution">
    <text evidence="1">The sequence shown here is derived from an EMBL/GenBank/DDBJ whole genome shotgun (WGS) entry which is preliminary data.</text>
</comment>
<evidence type="ECO:0000313" key="1">
    <source>
        <dbReference type="EMBL" id="GBE58557.1"/>
    </source>
</evidence>